<dbReference type="EMBL" id="CP032364">
    <property type="protein sequence ID" value="AYA99392.1"/>
    <property type="molecule type" value="Genomic_DNA"/>
</dbReference>
<dbReference type="GO" id="GO:0005524">
    <property type="term" value="F:ATP binding"/>
    <property type="evidence" value="ECO:0007669"/>
    <property type="project" value="UniProtKB-KW"/>
</dbReference>
<keyword evidence="1" id="KW-0028">Amino-acid biosynthesis</keyword>
<dbReference type="FunFam" id="3.40.1160.10:FF:000018">
    <property type="entry name" value="Glutamate 5-kinase"/>
    <property type="match status" value="1"/>
</dbReference>
<dbReference type="InterPro" id="IPR011529">
    <property type="entry name" value="Glu_5kinase"/>
</dbReference>
<dbReference type="PIRSF" id="PIRSF000729">
    <property type="entry name" value="GK"/>
    <property type="match status" value="1"/>
</dbReference>
<comment type="pathway">
    <text evidence="1">Amino-acid biosynthesis; L-proline biosynthesis; L-glutamate 5-semialdehyde from L-glutamate: step 1/2.</text>
</comment>
<dbReference type="AlphaFoldDB" id="A0A385PZG8"/>
<keyword evidence="1" id="KW-0641">Proline biosynthesis</keyword>
<feature type="binding site" evidence="1">
    <location>
        <position position="144"/>
    </location>
    <ligand>
        <name>substrate</name>
    </ligand>
</feature>
<accession>A0A385PZG8</accession>
<keyword evidence="1" id="KW-0963">Cytoplasm</keyword>
<dbReference type="NCBIfam" id="TIGR01027">
    <property type="entry name" value="proB"/>
    <property type="match status" value="1"/>
</dbReference>
<feature type="binding site" evidence="1">
    <location>
        <position position="16"/>
    </location>
    <ligand>
        <name>ATP</name>
        <dbReference type="ChEBI" id="CHEBI:30616"/>
    </ligand>
</feature>
<feature type="binding site" evidence="1">
    <location>
        <begin position="218"/>
        <end position="224"/>
    </location>
    <ligand>
        <name>ATP</name>
        <dbReference type="ChEBI" id="CHEBI:30616"/>
    </ligand>
</feature>
<comment type="subcellular location">
    <subcellularLocation>
        <location evidence="1">Cytoplasm</location>
    </subcellularLocation>
</comment>
<dbReference type="Gene3D" id="3.40.1160.10">
    <property type="entry name" value="Acetylglutamate kinase-like"/>
    <property type="match status" value="2"/>
</dbReference>
<dbReference type="KEGG" id="lua:D4A81_05285"/>
<dbReference type="Pfam" id="PF00696">
    <property type="entry name" value="AA_kinase"/>
    <property type="match status" value="1"/>
</dbReference>
<protein>
    <recommendedName>
        <fullName evidence="1">Glutamate 5-kinase</fullName>
        <ecNumber evidence="1">2.7.2.11</ecNumber>
    </recommendedName>
    <alternativeName>
        <fullName evidence="1">Gamma-glutamyl kinase</fullName>
        <shortName evidence="1">GK</shortName>
    </alternativeName>
</protein>
<keyword evidence="1 2" id="KW-0808">Transferase</keyword>
<dbReference type="PRINTS" id="PR00474">
    <property type="entry name" value="GLU5KINASE"/>
</dbReference>
<name>A0A385PZG8_9FIRM</name>
<dbReference type="OrthoDB" id="9804434at2"/>
<dbReference type="PANTHER" id="PTHR43654:SF1">
    <property type="entry name" value="ISOPENTENYL PHOSPHATE KINASE"/>
    <property type="match status" value="1"/>
</dbReference>
<dbReference type="InterPro" id="IPR001057">
    <property type="entry name" value="Glu/AcGlu_kinase"/>
</dbReference>
<keyword evidence="1" id="KW-0547">Nucleotide-binding</keyword>
<dbReference type="InterPro" id="IPR005715">
    <property type="entry name" value="Glu_5kinase/COase_Synthase"/>
</dbReference>
<gene>
    <name evidence="1 2" type="primary">proB</name>
    <name evidence="2" type="ORF">D4A81_05285</name>
</gene>
<feature type="binding site" evidence="1">
    <location>
        <position position="156"/>
    </location>
    <ligand>
        <name>substrate</name>
    </ligand>
</feature>
<dbReference type="HAMAP" id="MF_00456">
    <property type="entry name" value="ProB"/>
    <property type="match status" value="1"/>
</dbReference>
<dbReference type="InterPro" id="IPR036393">
    <property type="entry name" value="AceGlu_kinase-like_sf"/>
</dbReference>
<sequence length="278" mass="30477">MDIRQKVKDAKRIVIKIGSSSITHSETGELHLSKIEKLIRQIADLKGAGKEVVLVSSGAIATGRHSLGINEKPSTLSEKQALAAIGQARLIMEYRKLFSEYNLRIAQILMTKSTITNEIYRENAKATFTQLLAYGAVPIVNENDTISTYEIQFGDNDRLSALVSALVEADFLILLSDIDGLYTDDPNTNKDAEFISFVEDVDKYMDMGKLTSKSGLGTGGMYTKLLAGQIATNSGCDMVIASAENMSIIENIANGEEIGTYFPAKSNKDFNWLNCLEE</sequence>
<keyword evidence="1" id="KW-0067">ATP-binding</keyword>
<evidence type="ECO:0000256" key="1">
    <source>
        <dbReference type="HAMAP-Rule" id="MF_00456"/>
    </source>
</evidence>
<comment type="function">
    <text evidence="1">Catalyzes the transfer of a phosphate group to glutamate to form L-glutamate 5-phosphate.</text>
</comment>
<organism evidence="2 3">
    <name type="scientific">Lachnoanaerobaculum umeaense</name>
    <dbReference type="NCBI Taxonomy" id="617123"/>
    <lineage>
        <taxon>Bacteria</taxon>
        <taxon>Bacillati</taxon>
        <taxon>Bacillota</taxon>
        <taxon>Clostridia</taxon>
        <taxon>Lachnospirales</taxon>
        <taxon>Lachnospiraceae</taxon>
        <taxon>Lachnoanaerobaculum</taxon>
    </lineage>
</organism>
<dbReference type="Proteomes" id="UP000265562">
    <property type="component" value="Chromosome"/>
</dbReference>
<dbReference type="SUPFAM" id="SSF53633">
    <property type="entry name" value="Carbamate kinase-like"/>
    <property type="match status" value="1"/>
</dbReference>
<dbReference type="UniPathway" id="UPA00098">
    <property type="reaction ID" value="UER00359"/>
</dbReference>
<reference evidence="2 3" key="1">
    <citation type="submission" date="2018-09" db="EMBL/GenBank/DDBJ databases">
        <title>Genome sequencing of Lachnoanaerobaculum umeaense DSM 23576.</title>
        <authorList>
            <person name="Kook J.-K."/>
            <person name="Park S.-N."/>
            <person name="Lim Y.K."/>
        </authorList>
    </citation>
    <scope>NUCLEOTIDE SEQUENCE [LARGE SCALE GENOMIC DNA]</scope>
    <source>
        <strain evidence="3">DSM 23576 \ CCUG 58757</strain>
    </source>
</reference>
<keyword evidence="3" id="KW-1185">Reference proteome</keyword>
<dbReference type="InterPro" id="IPR019797">
    <property type="entry name" value="Glutamate_5-kinase_CS"/>
</dbReference>
<dbReference type="PROSITE" id="PS00902">
    <property type="entry name" value="GLUTAMATE_5_KINASE"/>
    <property type="match status" value="1"/>
</dbReference>
<comment type="similarity">
    <text evidence="1">Belongs to the glutamate 5-kinase family.</text>
</comment>
<dbReference type="GO" id="GO:0055129">
    <property type="term" value="P:L-proline biosynthetic process"/>
    <property type="evidence" value="ECO:0007669"/>
    <property type="project" value="UniProtKB-UniRule"/>
</dbReference>
<keyword evidence="1 2" id="KW-0418">Kinase</keyword>
<feature type="binding site" evidence="1">
    <location>
        <position position="57"/>
    </location>
    <ligand>
        <name>substrate</name>
    </ligand>
</feature>
<dbReference type="InterPro" id="IPR001048">
    <property type="entry name" value="Asp/Glu/Uridylate_kinase"/>
</dbReference>
<comment type="catalytic activity">
    <reaction evidence="1">
        <text>L-glutamate + ATP = L-glutamyl 5-phosphate + ADP</text>
        <dbReference type="Rhea" id="RHEA:14877"/>
        <dbReference type="ChEBI" id="CHEBI:29985"/>
        <dbReference type="ChEBI" id="CHEBI:30616"/>
        <dbReference type="ChEBI" id="CHEBI:58274"/>
        <dbReference type="ChEBI" id="CHEBI:456216"/>
        <dbReference type="EC" id="2.7.2.11"/>
    </reaction>
</comment>
<evidence type="ECO:0000313" key="2">
    <source>
        <dbReference type="EMBL" id="AYA99392.1"/>
    </source>
</evidence>
<dbReference type="GO" id="GO:0004349">
    <property type="term" value="F:glutamate 5-kinase activity"/>
    <property type="evidence" value="ECO:0007669"/>
    <property type="project" value="UniProtKB-UniRule"/>
</dbReference>
<feature type="binding site" evidence="1">
    <location>
        <begin position="176"/>
        <end position="177"/>
    </location>
    <ligand>
        <name>ATP</name>
        <dbReference type="ChEBI" id="CHEBI:30616"/>
    </ligand>
</feature>
<dbReference type="CDD" id="cd04242">
    <property type="entry name" value="AAK_G5K_ProB"/>
    <property type="match status" value="1"/>
</dbReference>
<dbReference type="PANTHER" id="PTHR43654">
    <property type="entry name" value="GLUTAMATE 5-KINASE"/>
    <property type="match status" value="1"/>
</dbReference>
<dbReference type="GO" id="GO:0005829">
    <property type="term" value="C:cytosol"/>
    <property type="evidence" value="ECO:0007669"/>
    <property type="project" value="TreeGrafter"/>
</dbReference>
<dbReference type="InterPro" id="IPR041739">
    <property type="entry name" value="G5K_ProB"/>
</dbReference>
<evidence type="ECO:0000313" key="3">
    <source>
        <dbReference type="Proteomes" id="UP000265562"/>
    </source>
</evidence>
<dbReference type="RefSeq" id="WP_111524077.1">
    <property type="nucleotide sequence ID" value="NZ_CP032364.1"/>
</dbReference>
<proteinExistence type="inferred from homology"/>
<dbReference type="EC" id="2.7.2.11" evidence="1"/>